<reference evidence="2" key="1">
    <citation type="submission" date="2016-11" db="EMBL/GenBank/DDBJ databases">
        <authorList>
            <person name="Varghese N."/>
            <person name="Submissions S."/>
        </authorList>
    </citation>
    <scope>NUCLEOTIDE SEQUENCE [LARGE SCALE GENOMIC DNA]</scope>
    <source>
        <strain evidence="2">GAS401</strain>
    </source>
</reference>
<proteinExistence type="predicted"/>
<dbReference type="Proteomes" id="UP000184096">
    <property type="component" value="Chromosome I"/>
</dbReference>
<keyword evidence="2" id="KW-1185">Reference proteome</keyword>
<gene>
    <name evidence="1" type="ORF">SAMN05444170_4463</name>
</gene>
<name>A0A1M7UC89_9BRAD</name>
<dbReference type="EMBL" id="LT670849">
    <property type="protein sequence ID" value="SHN80662.1"/>
    <property type="molecule type" value="Genomic_DNA"/>
</dbReference>
<evidence type="ECO:0000313" key="2">
    <source>
        <dbReference type="Proteomes" id="UP000184096"/>
    </source>
</evidence>
<evidence type="ECO:0000313" key="1">
    <source>
        <dbReference type="EMBL" id="SHN80662.1"/>
    </source>
</evidence>
<sequence length="36" mass="4173">MPGVLSHVGNFATEEEANRWIATETKNWPDRMDKLK</sequence>
<accession>A0A1M7UC89</accession>
<dbReference type="AlphaFoldDB" id="A0A1M7UC89"/>
<organism evidence="1 2">
    <name type="scientific">Bradyrhizobium erythrophlei</name>
    <dbReference type="NCBI Taxonomy" id="1437360"/>
    <lineage>
        <taxon>Bacteria</taxon>
        <taxon>Pseudomonadati</taxon>
        <taxon>Pseudomonadota</taxon>
        <taxon>Alphaproteobacteria</taxon>
        <taxon>Hyphomicrobiales</taxon>
        <taxon>Nitrobacteraceae</taxon>
        <taxon>Bradyrhizobium</taxon>
    </lineage>
</organism>
<protein>
    <submittedName>
        <fullName evidence="1">Uncharacterized protein</fullName>
    </submittedName>
</protein>